<dbReference type="CDD" id="cd06307">
    <property type="entry name" value="PBP1_sugar_binding"/>
    <property type="match status" value="1"/>
</dbReference>
<dbReference type="Proteomes" id="UP000220639">
    <property type="component" value="Unassembled WGS sequence"/>
</dbReference>
<dbReference type="GO" id="GO:0055085">
    <property type="term" value="P:transmembrane transport"/>
    <property type="evidence" value="ECO:0007669"/>
    <property type="project" value="UniProtKB-ARBA"/>
</dbReference>
<dbReference type="PANTHER" id="PTHR30146">
    <property type="entry name" value="LACI-RELATED TRANSCRIPTIONAL REPRESSOR"/>
    <property type="match status" value="1"/>
</dbReference>
<dbReference type="InterPro" id="IPR000843">
    <property type="entry name" value="HTH_LacI"/>
</dbReference>
<dbReference type="InterPro" id="IPR025997">
    <property type="entry name" value="SBP_2_dom"/>
</dbReference>
<evidence type="ECO:0000313" key="5">
    <source>
        <dbReference type="EMBL" id="SNU34334.1"/>
    </source>
</evidence>
<dbReference type="CDD" id="cd01392">
    <property type="entry name" value="HTH_LacI"/>
    <property type="match status" value="1"/>
</dbReference>
<dbReference type="Pfam" id="PF00356">
    <property type="entry name" value="LacI"/>
    <property type="match status" value="1"/>
</dbReference>
<keyword evidence="2" id="KW-0238">DNA-binding</keyword>
<dbReference type="SUPFAM" id="SSF53822">
    <property type="entry name" value="Periplasmic binding protein-like I"/>
    <property type="match status" value="1"/>
</dbReference>
<dbReference type="PANTHER" id="PTHR30146:SF152">
    <property type="entry name" value="TRANSCRIPTIONAL REGULATORY PROTEIN"/>
    <property type="match status" value="1"/>
</dbReference>
<dbReference type="PROSITE" id="PS50932">
    <property type="entry name" value="HTH_LACI_2"/>
    <property type="match status" value="1"/>
</dbReference>
<name>A0A285B056_9ENTR</name>
<evidence type="ECO:0000256" key="3">
    <source>
        <dbReference type="ARBA" id="ARBA00023163"/>
    </source>
</evidence>
<dbReference type="Pfam" id="PF13407">
    <property type="entry name" value="Peripla_BP_4"/>
    <property type="match status" value="1"/>
</dbReference>
<evidence type="ECO:0000313" key="6">
    <source>
        <dbReference type="Proteomes" id="UP000220639"/>
    </source>
</evidence>
<dbReference type="Gene3D" id="3.40.50.2300">
    <property type="match status" value="2"/>
</dbReference>
<evidence type="ECO:0000256" key="1">
    <source>
        <dbReference type="ARBA" id="ARBA00023015"/>
    </source>
</evidence>
<dbReference type="Gene3D" id="1.10.260.40">
    <property type="entry name" value="lambda repressor-like DNA-binding domains"/>
    <property type="match status" value="1"/>
</dbReference>
<evidence type="ECO:0000259" key="4">
    <source>
        <dbReference type="PROSITE" id="PS50932"/>
    </source>
</evidence>
<dbReference type="InterPro" id="IPR010982">
    <property type="entry name" value="Lambda_DNA-bd_dom_sf"/>
</dbReference>
<reference evidence="6" key="1">
    <citation type="submission" date="2017-08" db="EMBL/GenBank/DDBJ databases">
        <authorList>
            <person name="Brisse S."/>
        </authorList>
    </citation>
    <scope>NUCLEOTIDE SEQUENCE [LARGE SCALE GENOMIC DNA]</scope>
    <source>
        <strain evidence="6">06D021</strain>
    </source>
</reference>
<dbReference type="AlphaFoldDB" id="A0A285B056"/>
<keyword evidence="1" id="KW-0805">Transcription regulation</keyword>
<dbReference type="InterPro" id="IPR028082">
    <property type="entry name" value="Peripla_BP_I"/>
</dbReference>
<organism evidence="5 6">
    <name type="scientific">Klebsiella grimontii</name>
    <dbReference type="NCBI Taxonomy" id="2058152"/>
    <lineage>
        <taxon>Bacteria</taxon>
        <taxon>Pseudomonadati</taxon>
        <taxon>Pseudomonadota</taxon>
        <taxon>Gammaproteobacteria</taxon>
        <taxon>Enterobacterales</taxon>
        <taxon>Enterobacteriaceae</taxon>
        <taxon>Klebsiella/Raoultella group</taxon>
        <taxon>Klebsiella</taxon>
    </lineage>
</organism>
<keyword evidence="3" id="KW-0804">Transcription</keyword>
<dbReference type="EMBL" id="FZTC01000015">
    <property type="protein sequence ID" value="SNU34334.1"/>
    <property type="molecule type" value="Genomic_DNA"/>
</dbReference>
<dbReference type="GO" id="GO:0000976">
    <property type="term" value="F:transcription cis-regulatory region binding"/>
    <property type="evidence" value="ECO:0007669"/>
    <property type="project" value="TreeGrafter"/>
</dbReference>
<dbReference type="SUPFAM" id="SSF47413">
    <property type="entry name" value="lambda repressor-like DNA-binding domains"/>
    <property type="match status" value="1"/>
</dbReference>
<sequence length="343" mass="38750">MGETMKSMSLEALAKRIGVGVATVDRVLNERGGVSPETTRKVLQAAREAGLKRILPEERRLPWQIEVFLSGNDSRFFTRLTQDFADVADSLGYRRLTLHRTLVAESAPEKLAKSIIRSSKKRHALIVFGNEHPLVYEALRQCREANVPVITLVTDLPGAQRLCHVGIDQQQAGRTAGRMMGLMAHRPGEVLMLSGRQDFSAHRLRIQGFREVITQRFPHLQLGEVLAGEDNRQRIDRLLEEALRRNCDVVGIYNTGLGNTQVAQALARHRRYGECCWITHERYRTTREQLAQGGMALTIDQHAHQHARLAVELALRHLETGYQPHLFSDGKVEFILYSAENVD</sequence>
<dbReference type="GO" id="GO:0003700">
    <property type="term" value="F:DNA-binding transcription factor activity"/>
    <property type="evidence" value="ECO:0007669"/>
    <property type="project" value="TreeGrafter"/>
</dbReference>
<protein>
    <submittedName>
        <fullName evidence="5">Putative transcriptional regulator</fullName>
    </submittedName>
</protein>
<accession>A0A285B056</accession>
<evidence type="ECO:0000256" key="2">
    <source>
        <dbReference type="ARBA" id="ARBA00023125"/>
    </source>
</evidence>
<feature type="domain" description="HTH lacI-type" evidence="4">
    <location>
        <begin position="8"/>
        <end position="48"/>
    </location>
</feature>
<gene>
    <name evidence="5" type="ORF">KOSB73_220453</name>
</gene>
<dbReference type="SMART" id="SM00354">
    <property type="entry name" value="HTH_LACI"/>
    <property type="match status" value="1"/>
</dbReference>
<proteinExistence type="predicted"/>